<evidence type="ECO:0000256" key="3">
    <source>
        <dbReference type="PROSITE-ProRule" id="PRU00267"/>
    </source>
</evidence>
<feature type="non-terminal residue" evidence="5">
    <location>
        <position position="1"/>
    </location>
</feature>
<dbReference type="InterPro" id="IPR009071">
    <property type="entry name" value="HMG_box_dom"/>
</dbReference>
<dbReference type="SUPFAM" id="SSF47095">
    <property type="entry name" value="HMG-box"/>
    <property type="match status" value="1"/>
</dbReference>
<dbReference type="SMART" id="SM00398">
    <property type="entry name" value="HMG"/>
    <property type="match status" value="1"/>
</dbReference>
<dbReference type="PROSITE" id="PS50118">
    <property type="entry name" value="HMG_BOX_2"/>
    <property type="match status" value="1"/>
</dbReference>
<evidence type="ECO:0000256" key="1">
    <source>
        <dbReference type="ARBA" id="ARBA00023125"/>
    </source>
</evidence>
<gene>
    <name evidence="5" type="ORF">M436DRAFT_32029</name>
</gene>
<keyword evidence="1 3" id="KW-0238">DNA-binding</keyword>
<dbReference type="InterPro" id="IPR036910">
    <property type="entry name" value="HMG_box_dom_sf"/>
</dbReference>
<dbReference type="GeneID" id="25408269"/>
<evidence type="ECO:0000259" key="4">
    <source>
        <dbReference type="PROSITE" id="PS50118"/>
    </source>
</evidence>
<dbReference type="GO" id="GO:0000981">
    <property type="term" value="F:DNA-binding transcription factor activity, RNA polymerase II-specific"/>
    <property type="evidence" value="ECO:0007669"/>
    <property type="project" value="TreeGrafter"/>
</dbReference>
<dbReference type="GO" id="GO:0000978">
    <property type="term" value="F:RNA polymerase II cis-regulatory region sequence-specific DNA binding"/>
    <property type="evidence" value="ECO:0007669"/>
    <property type="project" value="TreeGrafter"/>
</dbReference>
<dbReference type="Proteomes" id="UP000027730">
    <property type="component" value="Unassembled WGS sequence"/>
</dbReference>
<dbReference type="OrthoDB" id="2307332at2759"/>
<dbReference type="InterPro" id="IPR051356">
    <property type="entry name" value="SOX/SOX-like_TF"/>
</dbReference>
<keyword evidence="2 3" id="KW-0539">Nucleus</keyword>
<evidence type="ECO:0000256" key="2">
    <source>
        <dbReference type="ARBA" id="ARBA00023242"/>
    </source>
</evidence>
<accession>A0A074WG96</accession>
<protein>
    <recommendedName>
        <fullName evidence="4">HMG box domain-containing protein</fullName>
    </recommendedName>
</protein>
<reference evidence="5 6" key="1">
    <citation type="journal article" date="2014" name="BMC Genomics">
        <title>Genome sequencing of four Aureobasidium pullulans varieties: biotechnological potential, stress tolerance, and description of new species.</title>
        <authorList>
            <person name="Gostin Ar C."/>
            <person name="Ohm R.A."/>
            <person name="Kogej T."/>
            <person name="Sonjak S."/>
            <person name="Turk M."/>
            <person name="Zajc J."/>
            <person name="Zalar P."/>
            <person name="Grube M."/>
            <person name="Sun H."/>
            <person name="Han J."/>
            <person name="Sharma A."/>
            <person name="Chiniquy J."/>
            <person name="Ngan C.Y."/>
            <person name="Lipzen A."/>
            <person name="Barry K."/>
            <person name="Grigoriev I.V."/>
            <person name="Gunde-Cimerman N."/>
        </authorList>
    </citation>
    <scope>NUCLEOTIDE SEQUENCE [LARGE SCALE GENOMIC DNA]</scope>
    <source>
        <strain evidence="5 6">CBS 147.97</strain>
    </source>
</reference>
<feature type="non-terminal residue" evidence="5">
    <location>
        <position position="75"/>
    </location>
</feature>
<evidence type="ECO:0000313" key="5">
    <source>
        <dbReference type="EMBL" id="KEQ68902.1"/>
    </source>
</evidence>
<name>A0A074WG96_9PEZI</name>
<dbReference type="STRING" id="1043004.A0A074WG96"/>
<dbReference type="EMBL" id="KL584725">
    <property type="protein sequence ID" value="KEQ68902.1"/>
    <property type="molecule type" value="Genomic_DNA"/>
</dbReference>
<feature type="DNA-binding region" description="HMG box" evidence="3">
    <location>
        <begin position="4"/>
        <end position="72"/>
    </location>
</feature>
<dbReference type="AlphaFoldDB" id="A0A074WG96"/>
<dbReference type="PANTHER" id="PTHR45789:SF2">
    <property type="entry name" value="FI18025P1"/>
    <property type="match status" value="1"/>
</dbReference>
<evidence type="ECO:0000313" key="6">
    <source>
        <dbReference type="Proteomes" id="UP000027730"/>
    </source>
</evidence>
<feature type="domain" description="HMG box" evidence="4">
    <location>
        <begin position="4"/>
        <end position="72"/>
    </location>
</feature>
<keyword evidence="6" id="KW-1185">Reference proteome</keyword>
<dbReference type="Pfam" id="PF00505">
    <property type="entry name" value="HMG_box"/>
    <property type="match status" value="1"/>
</dbReference>
<organism evidence="5 6">
    <name type="scientific">Aureobasidium namibiae CBS 147.97</name>
    <dbReference type="NCBI Taxonomy" id="1043004"/>
    <lineage>
        <taxon>Eukaryota</taxon>
        <taxon>Fungi</taxon>
        <taxon>Dikarya</taxon>
        <taxon>Ascomycota</taxon>
        <taxon>Pezizomycotina</taxon>
        <taxon>Dothideomycetes</taxon>
        <taxon>Dothideomycetidae</taxon>
        <taxon>Dothideales</taxon>
        <taxon>Saccotheciaceae</taxon>
        <taxon>Aureobasidium</taxon>
    </lineage>
</organism>
<sequence length="75" mass="8594">SGKISRSLNSFVCYRAAYADRIRQHLSKTDYQAVSIIAGASWKLEPESVRKFYINCADIDKANHFEAFPDYKYAP</sequence>
<dbReference type="PANTHER" id="PTHR45789">
    <property type="entry name" value="FI18025P1"/>
    <property type="match status" value="1"/>
</dbReference>
<dbReference type="GO" id="GO:0005634">
    <property type="term" value="C:nucleus"/>
    <property type="evidence" value="ECO:0007669"/>
    <property type="project" value="UniProtKB-UniRule"/>
</dbReference>
<proteinExistence type="predicted"/>
<dbReference type="RefSeq" id="XP_013422998.1">
    <property type="nucleotide sequence ID" value="XM_013567544.1"/>
</dbReference>
<dbReference type="HOGENOM" id="CLU_082854_6_0_1"/>
<dbReference type="Gene3D" id="1.10.30.10">
    <property type="entry name" value="High mobility group box domain"/>
    <property type="match status" value="1"/>
</dbReference>